<dbReference type="GO" id="GO:0005737">
    <property type="term" value="C:cytoplasm"/>
    <property type="evidence" value="ECO:0007669"/>
    <property type="project" value="TreeGrafter"/>
</dbReference>
<dbReference type="PROSITE" id="PS51450">
    <property type="entry name" value="LRR"/>
    <property type="match status" value="1"/>
</dbReference>
<evidence type="ECO:0000313" key="5">
    <source>
        <dbReference type="Proteomes" id="UP000029445"/>
    </source>
</evidence>
<dbReference type="EMBL" id="CP025767">
    <property type="protein sequence ID" value="KGB79841.1"/>
    <property type="molecule type" value="Genomic_DNA"/>
</dbReference>
<dbReference type="STRING" id="294750.A0A095DGK1"/>
<dbReference type="AlphaFoldDB" id="A0A095DGK1"/>
<dbReference type="Pfam" id="PF12799">
    <property type="entry name" value="LRR_4"/>
    <property type="match status" value="1"/>
</dbReference>
<dbReference type="PANTHER" id="PTHR48051:SF54">
    <property type="entry name" value="LEUCINE-RICH REPEAT-CONTAINING PROTEIN"/>
    <property type="match status" value="1"/>
</dbReference>
<dbReference type="InterPro" id="IPR001611">
    <property type="entry name" value="Leu-rich_rpt"/>
</dbReference>
<dbReference type="KEGG" id="cdeu:CNBG_5679"/>
<feature type="region of interest" description="Disordered" evidence="3">
    <location>
        <begin position="47"/>
        <end position="74"/>
    </location>
</feature>
<dbReference type="HOGENOM" id="CLU_034129_0_0_1"/>
<evidence type="ECO:0000256" key="1">
    <source>
        <dbReference type="ARBA" id="ARBA00022614"/>
    </source>
</evidence>
<gene>
    <name evidence="4" type="ORF">CNBG_5679</name>
</gene>
<keyword evidence="2" id="KW-0677">Repeat</keyword>
<dbReference type="InterPro" id="IPR025875">
    <property type="entry name" value="Leu-rich_rpt_4"/>
</dbReference>
<dbReference type="PANTHER" id="PTHR48051">
    <property type="match status" value="1"/>
</dbReference>
<evidence type="ECO:0000256" key="2">
    <source>
        <dbReference type="ARBA" id="ARBA00022737"/>
    </source>
</evidence>
<name>A0A095DGK1_CRYD2</name>
<organism evidence="4 5">
    <name type="scientific">Cryptococcus deuterogattii (strain R265)</name>
    <name type="common">Cryptococcus gattii VGII (strain R265)</name>
    <dbReference type="NCBI Taxonomy" id="294750"/>
    <lineage>
        <taxon>Eukaryota</taxon>
        <taxon>Fungi</taxon>
        <taxon>Dikarya</taxon>
        <taxon>Basidiomycota</taxon>
        <taxon>Agaricomycotina</taxon>
        <taxon>Tremellomycetes</taxon>
        <taxon>Tremellales</taxon>
        <taxon>Cryptococcaceae</taxon>
        <taxon>Cryptococcus</taxon>
        <taxon>Cryptococcus gattii species complex</taxon>
    </lineage>
</organism>
<dbReference type="Proteomes" id="UP000029445">
    <property type="component" value="Chromosome 9"/>
</dbReference>
<dbReference type="VEuPathDB" id="FungiDB:CNBG_5679"/>
<dbReference type="InterPro" id="IPR050216">
    <property type="entry name" value="LRR_domain-containing"/>
</dbReference>
<dbReference type="GeneID" id="88181812"/>
<keyword evidence="1" id="KW-0433">Leucine-rich repeat</keyword>
<feature type="region of interest" description="Disordered" evidence="3">
    <location>
        <begin position="441"/>
        <end position="474"/>
    </location>
</feature>
<sequence>MPPIVDLFSASSKPMPMVDSFPSQPLQFADTLRPINLNTPLAATAKLPRPRRREESIPKVFPAPPYTHSRHPSTASIQDSFNDISFAGKSATVGTDEWMQQKVDRCLDDASGNLEITGLGLTILSTKIADLRDLVTLPSAFSLSPRQPHPYPSPLRAVVGQDGDPIRPISTIPTNASMSRAISAPASSFAFKNFQSPRASTFTRARFMPATPEAAERDENVSELSTRAAGDDILMPSPVVGSATGGVVESKRTSMGRTKSSFARLNTTMNAQVFLGNNRLTCLPSALFEVSNITVLSLRGNNLKSIPAAIGALHNLRELNIGNNSITDLPWTILDLSLGLFTADPNPFLKQEADELWGPLVRHCDSPVRSLKDLCLSVLISPQKPNDLPPLLDKYYWDPPRRGIAHPLLDASAMHELIPNIDEADLERVLQLLRSCSNHHLYSKRHNPPQSPETVDPFPRSHRPPPSDDASTNPYYLACPSSRHLEVDGSSILAPRRHLFVHPAEERIQWTDVAGHRLPVRWMGCSPGCLALEYLGEEEDWEFDGGGDEEITL</sequence>
<protein>
    <submittedName>
        <fullName evidence="4">Uncharacterized protein</fullName>
    </submittedName>
</protein>
<reference evidence="4 5" key="2">
    <citation type="journal article" date="2018" name="Proc. Natl. Acad. Sci.">
        <title>RNAi is a critical determinant of centromere evolution in closely related fungi.</title>
        <authorList>
            <person name="Yadav V."/>
            <person name="Sun S."/>
            <person name="Billmyre R.B."/>
            <person name="Thimmappa B.C."/>
            <person name="Shea T."/>
            <person name="Lintner R."/>
            <person name="Bakkeren G."/>
            <person name="Cuomo C.A."/>
            <person name="Heitman J."/>
            <person name="Sanyal K."/>
        </authorList>
    </citation>
    <scope>NUCLEOTIDE SEQUENCE [LARGE SCALE GENOMIC DNA]</scope>
    <source>
        <strain evidence="4 5">R265</strain>
    </source>
</reference>
<proteinExistence type="predicted"/>
<dbReference type="InterPro" id="IPR032675">
    <property type="entry name" value="LRR_dom_sf"/>
</dbReference>
<accession>A0A095DGK1</accession>
<keyword evidence="5" id="KW-1185">Reference proteome</keyword>
<dbReference type="RefSeq" id="XP_062885492.1">
    <property type="nucleotide sequence ID" value="XM_063029537.1"/>
</dbReference>
<evidence type="ECO:0000313" key="4">
    <source>
        <dbReference type="EMBL" id="KGB79841.1"/>
    </source>
</evidence>
<dbReference type="Gene3D" id="3.80.10.10">
    <property type="entry name" value="Ribonuclease Inhibitor"/>
    <property type="match status" value="1"/>
</dbReference>
<dbReference type="SUPFAM" id="SSF52058">
    <property type="entry name" value="L domain-like"/>
    <property type="match status" value="1"/>
</dbReference>
<evidence type="ECO:0000256" key="3">
    <source>
        <dbReference type="SAM" id="MobiDB-lite"/>
    </source>
</evidence>
<dbReference type="OrthoDB" id="660555at2759"/>
<dbReference type="OMA" id="ACTSMAR"/>
<reference evidence="4 5" key="1">
    <citation type="journal article" date="2011" name="MBio">
        <title>Genome variation in Cryptococcus gattii, an emerging pathogen of immunocompetent hosts.</title>
        <authorList>
            <person name="D'Souza C.A."/>
            <person name="Kronstad J.W."/>
            <person name="Taylor G."/>
            <person name="Warren R."/>
            <person name="Yuen M."/>
            <person name="Hu G."/>
            <person name="Jung W.H."/>
            <person name="Sham A."/>
            <person name="Kidd S.E."/>
            <person name="Tangen K."/>
            <person name="Lee N."/>
            <person name="Zeilmaker T."/>
            <person name="Sawkins J."/>
            <person name="McVicker G."/>
            <person name="Shah S."/>
            <person name="Gnerre S."/>
            <person name="Griggs A."/>
            <person name="Zeng Q."/>
            <person name="Bartlett K."/>
            <person name="Li W."/>
            <person name="Wang X."/>
            <person name="Heitman J."/>
            <person name="Stajich J.E."/>
            <person name="Fraser J.A."/>
            <person name="Meyer W."/>
            <person name="Carter D."/>
            <person name="Schein J."/>
            <person name="Krzywinski M."/>
            <person name="Kwon-Chung K.J."/>
            <person name="Varma A."/>
            <person name="Wang J."/>
            <person name="Brunham R."/>
            <person name="Fyfe M."/>
            <person name="Ouellette B.F."/>
            <person name="Siddiqui A."/>
            <person name="Marra M."/>
            <person name="Jones S."/>
            <person name="Holt R."/>
            <person name="Birren B.W."/>
            <person name="Galagan J.E."/>
            <person name="Cuomo C.A."/>
        </authorList>
    </citation>
    <scope>NUCLEOTIDE SEQUENCE [LARGE SCALE GENOMIC DNA]</scope>
    <source>
        <strain evidence="4 5">R265</strain>
    </source>
</reference>